<organism evidence="3 4">
    <name type="scientific">Variovorax paradoxus</name>
    <dbReference type="NCBI Taxonomy" id="34073"/>
    <lineage>
        <taxon>Bacteria</taxon>
        <taxon>Pseudomonadati</taxon>
        <taxon>Pseudomonadota</taxon>
        <taxon>Betaproteobacteria</taxon>
        <taxon>Burkholderiales</taxon>
        <taxon>Comamonadaceae</taxon>
        <taxon>Variovorax</taxon>
    </lineage>
</organism>
<gene>
    <name evidence="3" type="ORF">J2738_001457</name>
</gene>
<dbReference type="EMBL" id="JAVDQZ010000002">
    <property type="protein sequence ID" value="MDR6425328.1"/>
    <property type="molecule type" value="Genomic_DNA"/>
</dbReference>
<accession>A0AAE4BW60</accession>
<name>A0AAE4BW60_VARPD</name>
<evidence type="ECO:0000259" key="2">
    <source>
        <dbReference type="Pfam" id="PF09937"/>
    </source>
</evidence>
<feature type="coiled-coil region" evidence="1">
    <location>
        <begin position="417"/>
        <end position="451"/>
    </location>
</feature>
<dbReference type="PANTHER" id="PTHR14136">
    <property type="entry name" value="BTB_POZ DOMAIN-CONTAINING PROTEIN KCTD9"/>
    <property type="match status" value="1"/>
</dbReference>
<sequence>MKIVKPFRLSILSRPYRWQQKDVLGISVIAMIGLGDDPQLLSEQELWEMVAEEIGAGAVFDLGVPKGEPEFLVSGHAYTAHQTEKSACAVRIRVADLEKSLTVFGDRYWLGGKSTDPQPFDSMPVDWSRAYGGPGVAENPLGIGTVDEVVNGISTRRLPNVEDPRHRITKRDQHAIAAGLGGIPPDWPQRMRLMGTRYGADWLQNGFPGFAEDMDWRYFNAAPADQRWHARQEFPPGAAYEIMNMHPEIPAMRGRLPDWQARCFSSFRKDGADLQETALRLTTAWFFPHRERAALVWHGTLAIGEDDASDVKHMMPVLELRNEPRPLKHYQDVLLKRLDPENNPGHLLRDSDLAPKSILGAWKAAQIPDVLNRPMPRNLQAGRLRDYEARRLELIAEGLDPEQYIARPSQAEQLPELDELPEFLERMEQQIAQARRKAEDADEDKKRLDDLGEKMAREAGVESQNPTSTHVDPDEQIRQLDRFDELPPLADDATATALSDRKDLKERLSTQIREGYLYSAHLSGRAPPLTSFRAAKIRRRLEAQPGERNFSGLNLIGADLSGMDLRGANFSGATLTDANLDGALLDDCDFSRAVLVRANMARASSIRGRFESTNLAGALLDETVLSHAQFRDANCQRIHFRKCKLDGATLERVDFQQSVFTLCDMRGCEWQQMSLLRLTLEDIAFDEATLSQSVWLECRLLRVSFAGAKLTRCAFVSTDCSQAVNYAGATLEACAFAQDTSLVSVSFRGALLKQCSLRGCDLTGADLNDARLDTSDLSECILRTAQLDRAVGGESLFIRADFTGASMRRANLIDANLSKAILSLADLSGANLFRADVSQALVDATTTLEGAYTRGAKIWPARRTKGAA</sequence>
<dbReference type="SUPFAM" id="SSF141571">
    <property type="entry name" value="Pentapeptide repeat-like"/>
    <property type="match status" value="2"/>
</dbReference>
<dbReference type="PANTHER" id="PTHR14136:SF17">
    <property type="entry name" value="BTB_POZ DOMAIN-CONTAINING PROTEIN KCTD9"/>
    <property type="match status" value="1"/>
</dbReference>
<feature type="domain" description="DUF2169" evidence="2">
    <location>
        <begin position="21"/>
        <end position="298"/>
    </location>
</feature>
<reference evidence="3" key="1">
    <citation type="submission" date="2023-07" db="EMBL/GenBank/DDBJ databases">
        <title>Sorghum-associated microbial communities from plants grown in Nebraska, USA.</title>
        <authorList>
            <person name="Schachtman D."/>
        </authorList>
    </citation>
    <scope>NUCLEOTIDE SEQUENCE</scope>
    <source>
        <strain evidence="3">DS2114</strain>
    </source>
</reference>
<evidence type="ECO:0000313" key="4">
    <source>
        <dbReference type="Proteomes" id="UP001184828"/>
    </source>
</evidence>
<keyword evidence="1" id="KW-0175">Coiled coil</keyword>
<evidence type="ECO:0000256" key="1">
    <source>
        <dbReference type="SAM" id="Coils"/>
    </source>
</evidence>
<evidence type="ECO:0000313" key="3">
    <source>
        <dbReference type="EMBL" id="MDR6425328.1"/>
    </source>
</evidence>
<dbReference type="Pfam" id="PF09937">
    <property type="entry name" value="DUF2169"/>
    <property type="match status" value="1"/>
</dbReference>
<comment type="caution">
    <text evidence="3">The sequence shown here is derived from an EMBL/GenBank/DDBJ whole genome shotgun (WGS) entry which is preliminary data.</text>
</comment>
<protein>
    <submittedName>
        <fullName evidence="3">Uncharacterized protein YjbI with pentapeptide repeats</fullName>
    </submittedName>
</protein>
<dbReference type="InterPro" id="IPR018683">
    <property type="entry name" value="DUF2169"/>
</dbReference>
<dbReference type="Proteomes" id="UP001184828">
    <property type="component" value="Unassembled WGS sequence"/>
</dbReference>
<dbReference type="Pfam" id="PF00805">
    <property type="entry name" value="Pentapeptide"/>
    <property type="match status" value="4"/>
</dbReference>
<dbReference type="Gene3D" id="2.160.20.80">
    <property type="entry name" value="E3 ubiquitin-protein ligase SopA"/>
    <property type="match status" value="3"/>
</dbReference>
<proteinExistence type="predicted"/>
<dbReference type="AlphaFoldDB" id="A0AAE4BW60"/>
<dbReference type="InterPro" id="IPR001646">
    <property type="entry name" value="5peptide_repeat"/>
</dbReference>
<dbReference type="RefSeq" id="WP_309925266.1">
    <property type="nucleotide sequence ID" value="NZ_JAVDQZ010000002.1"/>
</dbReference>
<dbReference type="InterPro" id="IPR051082">
    <property type="entry name" value="Pentapeptide-BTB/POZ_domain"/>
</dbReference>